<dbReference type="InterPro" id="IPR001320">
    <property type="entry name" value="Iontro_rcpt_C"/>
</dbReference>
<evidence type="ECO:0000256" key="1">
    <source>
        <dbReference type="ARBA" id="ARBA00004196"/>
    </source>
</evidence>
<reference evidence="8 9" key="1">
    <citation type="submission" date="2018-08" db="EMBL/GenBank/DDBJ databases">
        <title>Genomic Encyclopedia of Type Strains, Phase III (KMG-III): the genomes of soil and plant-associated and newly described type strains.</title>
        <authorList>
            <person name="Whitman W."/>
        </authorList>
    </citation>
    <scope>NUCLEOTIDE SEQUENCE [LARGE SCALE GENOMIC DNA]</scope>
    <source>
        <strain evidence="8 9">CECT 7375</strain>
    </source>
</reference>
<evidence type="ECO:0000256" key="5">
    <source>
        <dbReference type="SAM" id="SignalP"/>
    </source>
</evidence>
<dbReference type="GO" id="GO:0016020">
    <property type="term" value="C:membrane"/>
    <property type="evidence" value="ECO:0007669"/>
    <property type="project" value="InterPro"/>
</dbReference>
<evidence type="ECO:0000313" key="8">
    <source>
        <dbReference type="EMBL" id="REG82177.1"/>
    </source>
</evidence>
<dbReference type="RefSeq" id="WP_115898458.1">
    <property type="nucleotide sequence ID" value="NZ_QUNG01000010.1"/>
</dbReference>
<feature type="domain" description="Solute-binding protein family 3/N-terminal" evidence="6">
    <location>
        <begin position="26"/>
        <end position="252"/>
    </location>
</feature>
<dbReference type="InterPro" id="IPR001638">
    <property type="entry name" value="Solute-binding_3/MltF_N"/>
</dbReference>
<dbReference type="PANTHER" id="PTHR35936">
    <property type="entry name" value="MEMBRANE-BOUND LYTIC MUREIN TRANSGLYCOSYLASE F"/>
    <property type="match status" value="1"/>
</dbReference>
<name>A0A3E0DHH6_9GAMM</name>
<accession>A0A3E0DHH6</accession>
<keyword evidence="3 5" id="KW-0732">Signal</keyword>
<protein>
    <submittedName>
        <fullName evidence="8">Polar amino acid transport system substrate-binding protein/arginine/ornithine transport system substrate-binding protein</fullName>
    </submittedName>
</protein>
<dbReference type="PROSITE" id="PS01039">
    <property type="entry name" value="SBP_BACTERIAL_3"/>
    <property type="match status" value="1"/>
</dbReference>
<dbReference type="EMBL" id="QUNG01000010">
    <property type="protein sequence ID" value="REG82177.1"/>
    <property type="molecule type" value="Genomic_DNA"/>
</dbReference>
<proteinExistence type="inferred from homology"/>
<dbReference type="GO" id="GO:0030313">
    <property type="term" value="C:cell envelope"/>
    <property type="evidence" value="ECO:0007669"/>
    <property type="project" value="UniProtKB-SubCell"/>
</dbReference>
<organism evidence="8 9">
    <name type="scientific">Marinomonas pollencensis</name>
    <dbReference type="NCBI Taxonomy" id="491954"/>
    <lineage>
        <taxon>Bacteria</taxon>
        <taxon>Pseudomonadati</taxon>
        <taxon>Pseudomonadota</taxon>
        <taxon>Gammaproteobacteria</taxon>
        <taxon>Oceanospirillales</taxon>
        <taxon>Oceanospirillaceae</taxon>
        <taxon>Marinomonas</taxon>
    </lineage>
</organism>
<evidence type="ECO:0000259" key="6">
    <source>
        <dbReference type="SMART" id="SM00062"/>
    </source>
</evidence>
<dbReference type="Proteomes" id="UP000256542">
    <property type="component" value="Unassembled WGS sequence"/>
</dbReference>
<dbReference type="Pfam" id="PF00497">
    <property type="entry name" value="SBP_bac_3"/>
    <property type="match status" value="1"/>
</dbReference>
<sequence length="256" mass="28408">MLKKITFSVIGVLFGLSVNIANASDTLRIGVEGAYPPFSEKTSDGKLIGFDVDIAFALCKEMKRSCVMVEQGWDGMIPGLLARKYDAIIASMTITKERQKIIDFSKKYYATPGKFVAKKGEFSDDKPSTLAGKIIGVQSSTPHADFLKFTYPNSTIREYGSQEEIYLDLTAGRLDAILADSIALSKGFLHTDSGKGFSFFGENHEERDFFGEGLGIGVRKGDTLKDEFTKAIEKIRENGVYKKINDKYFDFDVYGE</sequence>
<evidence type="ECO:0000313" key="9">
    <source>
        <dbReference type="Proteomes" id="UP000256542"/>
    </source>
</evidence>
<evidence type="ECO:0000256" key="2">
    <source>
        <dbReference type="ARBA" id="ARBA00010333"/>
    </source>
</evidence>
<feature type="domain" description="Ionotropic glutamate receptor C-terminal" evidence="7">
    <location>
        <begin position="26"/>
        <end position="251"/>
    </location>
</feature>
<dbReference type="SUPFAM" id="SSF53850">
    <property type="entry name" value="Periplasmic binding protein-like II"/>
    <property type="match status" value="1"/>
</dbReference>
<evidence type="ECO:0000256" key="3">
    <source>
        <dbReference type="ARBA" id="ARBA00022729"/>
    </source>
</evidence>
<dbReference type="InterPro" id="IPR018313">
    <property type="entry name" value="SBP_3_CS"/>
</dbReference>
<dbReference type="SMART" id="SM00079">
    <property type="entry name" value="PBPe"/>
    <property type="match status" value="1"/>
</dbReference>
<gene>
    <name evidence="8" type="ORF">DFP81_11065</name>
</gene>
<feature type="signal peptide" evidence="5">
    <location>
        <begin position="1"/>
        <end position="23"/>
    </location>
</feature>
<dbReference type="PANTHER" id="PTHR35936:SF17">
    <property type="entry name" value="ARGININE-BINDING EXTRACELLULAR PROTEIN ARTP"/>
    <property type="match status" value="1"/>
</dbReference>
<keyword evidence="9" id="KW-1185">Reference proteome</keyword>
<dbReference type="OrthoDB" id="9768183at2"/>
<evidence type="ECO:0000259" key="7">
    <source>
        <dbReference type="SMART" id="SM00079"/>
    </source>
</evidence>
<comment type="subcellular location">
    <subcellularLocation>
        <location evidence="1">Cell envelope</location>
    </subcellularLocation>
</comment>
<dbReference type="GO" id="GO:0015276">
    <property type="term" value="F:ligand-gated monoatomic ion channel activity"/>
    <property type="evidence" value="ECO:0007669"/>
    <property type="project" value="InterPro"/>
</dbReference>
<comment type="similarity">
    <text evidence="2 4">Belongs to the bacterial solute-binding protein 3 family.</text>
</comment>
<comment type="caution">
    <text evidence="8">The sequence shown here is derived from an EMBL/GenBank/DDBJ whole genome shotgun (WGS) entry which is preliminary data.</text>
</comment>
<feature type="chain" id="PRO_5017591935" evidence="5">
    <location>
        <begin position="24"/>
        <end position="256"/>
    </location>
</feature>
<dbReference type="SMART" id="SM00062">
    <property type="entry name" value="PBPb"/>
    <property type="match status" value="1"/>
</dbReference>
<dbReference type="AlphaFoldDB" id="A0A3E0DHH6"/>
<dbReference type="Gene3D" id="3.40.190.10">
    <property type="entry name" value="Periplasmic binding protein-like II"/>
    <property type="match status" value="2"/>
</dbReference>
<evidence type="ECO:0000256" key="4">
    <source>
        <dbReference type="RuleBase" id="RU003744"/>
    </source>
</evidence>